<dbReference type="Proteomes" id="UP000635565">
    <property type="component" value="Unassembled WGS sequence"/>
</dbReference>
<dbReference type="InterPro" id="IPR035086">
    <property type="entry name" value="DgcN-like_C"/>
</dbReference>
<dbReference type="Pfam" id="PF07755">
    <property type="entry name" value="DUF1611"/>
    <property type="match status" value="1"/>
</dbReference>
<organism evidence="3 4">
    <name type="scientific">Dictyobacter formicarum</name>
    <dbReference type="NCBI Taxonomy" id="2778368"/>
    <lineage>
        <taxon>Bacteria</taxon>
        <taxon>Bacillati</taxon>
        <taxon>Chloroflexota</taxon>
        <taxon>Ktedonobacteria</taxon>
        <taxon>Ktedonobacterales</taxon>
        <taxon>Dictyobacteraceae</taxon>
        <taxon>Dictyobacter</taxon>
    </lineage>
</organism>
<dbReference type="SUPFAM" id="SSF52540">
    <property type="entry name" value="P-loop containing nucleoside triphosphate hydrolases"/>
    <property type="match status" value="1"/>
</dbReference>
<dbReference type="Gene3D" id="3.40.50.720">
    <property type="entry name" value="NAD(P)-binding Rossmann-like Domain"/>
    <property type="match status" value="1"/>
</dbReference>
<gene>
    <name evidence="3" type="ORF">KSZ_58530</name>
</gene>
<feature type="domain" description="D-glutamate N-acetyltransferase-like N-terminal" evidence="2">
    <location>
        <begin position="39"/>
        <end position="134"/>
    </location>
</feature>
<sequence length="350" mass="38181">MMRRIAILAEGAFRWHAAKTAVGVIRYSSDTTVAVIDSTHAGMDAAQALQGPVGKGIPVVKDINEALRYQPDTLLIGIAPRGGALPEAWRWQLQTAIEHKLNIVSGLHAFVSDDEQLRTAATEYGVTIWDVRRPPEKARVADFTPHREGSHTILLVGSDCGSGKMSTALDLNTEAQKRGLSSAFLATGQTGMMIANNGLPVDRLISDFAAGLVEEQVLNLSNQYDWVFVEGQGALNHPGYSPVTLSLLHGSMPDALIFCHKAGQTAIDGYEQCLFSSLNRLIEINEDAISWLRPERRSKVVGISLITNHLNEEEAREAIKQINNETGLPVTDPFRFGVAPLMDALQQYFA</sequence>
<evidence type="ECO:0000313" key="3">
    <source>
        <dbReference type="EMBL" id="GHO87847.1"/>
    </source>
</evidence>
<evidence type="ECO:0000313" key="4">
    <source>
        <dbReference type="Proteomes" id="UP000635565"/>
    </source>
</evidence>
<dbReference type="RefSeq" id="WP_236023110.1">
    <property type="nucleotide sequence ID" value="NZ_BNJJ01000019.1"/>
</dbReference>
<dbReference type="Gene3D" id="3.40.50.300">
    <property type="entry name" value="P-loop containing nucleotide triphosphate hydrolases"/>
    <property type="match status" value="1"/>
</dbReference>
<accession>A0ABQ3VPR7</accession>
<reference evidence="3 4" key="1">
    <citation type="journal article" date="2021" name="Int. J. Syst. Evol. Microbiol.">
        <title>Reticulibacter mediterranei gen. nov., sp. nov., within the new family Reticulibacteraceae fam. nov., and Ktedonospora formicarum gen. nov., sp. nov., Ktedonobacter robiniae sp. nov., Dictyobacter formicarum sp. nov. and Dictyobacter arantiisoli sp. nov., belonging to the class Ktedonobacteria.</title>
        <authorList>
            <person name="Yabe S."/>
            <person name="Zheng Y."/>
            <person name="Wang C.M."/>
            <person name="Sakai Y."/>
            <person name="Abe K."/>
            <person name="Yokota A."/>
            <person name="Donadio S."/>
            <person name="Cavaletti L."/>
            <person name="Monciardini P."/>
        </authorList>
    </citation>
    <scope>NUCLEOTIDE SEQUENCE [LARGE SCALE GENOMIC DNA]</scope>
    <source>
        <strain evidence="3 4">SOSP1-9</strain>
    </source>
</reference>
<dbReference type="Pfam" id="PF17396">
    <property type="entry name" value="DUF1611_N"/>
    <property type="match status" value="1"/>
</dbReference>
<name>A0ABQ3VPR7_9CHLR</name>
<evidence type="ECO:0008006" key="5">
    <source>
        <dbReference type="Google" id="ProtNLM"/>
    </source>
</evidence>
<proteinExistence type="predicted"/>
<dbReference type="PANTHER" id="PTHR40690:SF1">
    <property type="entry name" value="DUF1611 DOMAIN-CONTAINING PROTEIN"/>
    <property type="match status" value="1"/>
</dbReference>
<protein>
    <recommendedName>
        <fullName evidence="5">EBNA-1 nuclear protein</fullName>
    </recommendedName>
</protein>
<dbReference type="InterPro" id="IPR027417">
    <property type="entry name" value="P-loop_NTPase"/>
</dbReference>
<feature type="domain" description="D-glutamate N-acetyltransferase-like C-terminal" evidence="1">
    <location>
        <begin position="148"/>
        <end position="342"/>
    </location>
</feature>
<evidence type="ECO:0000259" key="1">
    <source>
        <dbReference type="Pfam" id="PF07755"/>
    </source>
</evidence>
<dbReference type="PIRSF" id="PIRSF026760">
    <property type="entry name" value="UCP026760"/>
    <property type="match status" value="1"/>
</dbReference>
<dbReference type="InterPro" id="IPR011669">
    <property type="entry name" value="DgcN-like"/>
</dbReference>
<evidence type="ECO:0000259" key="2">
    <source>
        <dbReference type="Pfam" id="PF17396"/>
    </source>
</evidence>
<dbReference type="InterPro" id="IPR035402">
    <property type="entry name" value="DgcN-like_N"/>
</dbReference>
<comment type="caution">
    <text evidence="3">The sequence shown here is derived from an EMBL/GenBank/DDBJ whole genome shotgun (WGS) entry which is preliminary data.</text>
</comment>
<keyword evidence="4" id="KW-1185">Reference proteome</keyword>
<dbReference type="EMBL" id="BNJJ01000019">
    <property type="protein sequence ID" value="GHO87847.1"/>
    <property type="molecule type" value="Genomic_DNA"/>
</dbReference>
<dbReference type="PANTHER" id="PTHR40690">
    <property type="entry name" value="GLL3100 PROTEIN"/>
    <property type="match status" value="1"/>
</dbReference>